<sequence>MVAVVYTEDLELYAELYRVLRNAGWKVSWKEGKGVALADLGHLPWGQVWVWRTPFGLRAYEPKALRFLTRRDDPKTLPQGLLGRGGFCLSPGEARALAHLGGVEGALEGLNRDQRRFFLKRIRLKFGLPEPLLQALARHQVEVAGLQDHLQRLARPEAEPFLHVPGQEDLQGQRPLEAAPVA</sequence>
<dbReference type="eggNOG" id="ENOG5030PY0">
    <property type="taxonomic scope" value="Bacteria"/>
</dbReference>
<reference evidence="1 2" key="1">
    <citation type="journal article" date="2013" name="Genome Announc.">
        <title>Whole Genome Sequencing of Thermus oshimai JL-2 and Thermus thermophilus JL-18, Incomplete Denitrifiers from the United States Great Basin.</title>
        <authorList>
            <person name="Murugapiran S.K."/>
            <person name="Huntemann M."/>
            <person name="Wei C.L."/>
            <person name="Han J."/>
            <person name="Detter J.C."/>
            <person name="Han C.S."/>
            <person name="Erkkila T.H."/>
            <person name="Teshima H."/>
            <person name="Chen A."/>
            <person name="Kyrpides N."/>
            <person name="Mavrommatis K."/>
            <person name="Markowitz V."/>
            <person name="Szeto E."/>
            <person name="Ivanova N."/>
            <person name="Pagani I."/>
            <person name="Lam J."/>
            <person name="McDonald A.I."/>
            <person name="Dodsworth J.A."/>
            <person name="Pati A."/>
            <person name="Goodwin L."/>
            <person name="Peters L."/>
            <person name="Pitluck S."/>
            <person name="Woyke T."/>
            <person name="Hedlund B.P."/>
        </authorList>
    </citation>
    <scope>NUCLEOTIDE SEQUENCE</scope>
    <source>
        <strain evidence="1 2">JL-2</strain>
    </source>
</reference>
<dbReference type="HOGENOM" id="CLU_1481319_0_0_0"/>
<organism evidence="1 2">
    <name type="scientific">Thermus oshimai JL-2</name>
    <dbReference type="NCBI Taxonomy" id="751945"/>
    <lineage>
        <taxon>Bacteria</taxon>
        <taxon>Thermotogati</taxon>
        <taxon>Deinococcota</taxon>
        <taxon>Deinococci</taxon>
        <taxon>Thermales</taxon>
        <taxon>Thermaceae</taxon>
        <taxon>Thermus</taxon>
    </lineage>
</organism>
<proteinExistence type="predicted"/>
<accession>K7R694</accession>
<dbReference type="EMBL" id="CP003249">
    <property type="protein sequence ID" value="AFV76469.1"/>
    <property type="molecule type" value="Genomic_DNA"/>
</dbReference>
<dbReference type="Proteomes" id="UP000000211">
    <property type="component" value="Chromosome"/>
</dbReference>
<dbReference type="KEGG" id="tos:Theos_1438"/>
<dbReference type="AlphaFoldDB" id="K7R694"/>
<keyword evidence="2" id="KW-1185">Reference proteome</keyword>
<evidence type="ECO:0000313" key="1">
    <source>
        <dbReference type="EMBL" id="AFV76469.1"/>
    </source>
</evidence>
<name>K7R694_THEOS</name>
<protein>
    <submittedName>
        <fullName evidence="1">Uncharacterized protein</fullName>
    </submittedName>
</protein>
<gene>
    <name evidence="1" type="ORF">Theos_1438</name>
</gene>
<evidence type="ECO:0000313" key="2">
    <source>
        <dbReference type="Proteomes" id="UP000000211"/>
    </source>
</evidence>
<dbReference type="STRING" id="751945.Theos_1438"/>